<accession>A0A816WQB7</accession>
<keyword evidence="1" id="KW-0732">Signal</keyword>
<evidence type="ECO:0000256" key="1">
    <source>
        <dbReference type="SAM" id="SignalP"/>
    </source>
</evidence>
<sequence>MMNITLLKIGNILILTISYANARQYHYNLYDARIINDEYPRDCLHHMTNNQLSLDGKKYGKQQLIEYCIRSLPEEKFEVVEGSISSIVTFNQLKQDEVTFESLIKMVESW</sequence>
<evidence type="ECO:0000313" key="3">
    <source>
        <dbReference type="EMBL" id="CAF2137121.1"/>
    </source>
</evidence>
<evidence type="ECO:0000313" key="5">
    <source>
        <dbReference type="Proteomes" id="UP000663856"/>
    </source>
</evidence>
<dbReference type="EMBL" id="CAJNRF010012057">
    <property type="protein sequence ID" value="CAF2137121.1"/>
    <property type="molecule type" value="Genomic_DNA"/>
</dbReference>
<feature type="chain" id="PRO_5036230834" evidence="1">
    <location>
        <begin position="23"/>
        <end position="110"/>
    </location>
</feature>
<dbReference type="Proteomes" id="UP000663842">
    <property type="component" value="Unassembled WGS sequence"/>
</dbReference>
<organism evidence="3 5">
    <name type="scientific">Rotaria magnacalcarata</name>
    <dbReference type="NCBI Taxonomy" id="392030"/>
    <lineage>
        <taxon>Eukaryota</taxon>
        <taxon>Metazoa</taxon>
        <taxon>Spiralia</taxon>
        <taxon>Gnathifera</taxon>
        <taxon>Rotifera</taxon>
        <taxon>Eurotatoria</taxon>
        <taxon>Bdelloidea</taxon>
        <taxon>Philodinida</taxon>
        <taxon>Philodinidae</taxon>
        <taxon>Rotaria</taxon>
    </lineage>
</organism>
<gene>
    <name evidence="4" type="ORF">UXM345_LOCUS28354</name>
    <name evidence="3" type="ORF">WKI299_LOCUS27561</name>
    <name evidence="2" type="ORF">XDN619_LOCUS15944</name>
</gene>
<reference evidence="3" key="1">
    <citation type="submission" date="2021-02" db="EMBL/GenBank/DDBJ databases">
        <authorList>
            <person name="Nowell W R."/>
        </authorList>
    </citation>
    <scope>NUCLEOTIDE SEQUENCE</scope>
</reference>
<dbReference type="Proteomes" id="UP000663856">
    <property type="component" value="Unassembled WGS sequence"/>
</dbReference>
<protein>
    <submittedName>
        <fullName evidence="3">Uncharacterized protein</fullName>
    </submittedName>
</protein>
<dbReference type="EMBL" id="CAJNRG010006612">
    <property type="protein sequence ID" value="CAF2087578.1"/>
    <property type="molecule type" value="Genomic_DNA"/>
</dbReference>
<dbReference type="Proteomes" id="UP000663887">
    <property type="component" value="Unassembled WGS sequence"/>
</dbReference>
<feature type="signal peptide" evidence="1">
    <location>
        <begin position="1"/>
        <end position="22"/>
    </location>
</feature>
<proteinExistence type="predicted"/>
<evidence type="ECO:0000313" key="4">
    <source>
        <dbReference type="EMBL" id="CAF4207384.1"/>
    </source>
</evidence>
<evidence type="ECO:0000313" key="2">
    <source>
        <dbReference type="EMBL" id="CAF2087578.1"/>
    </source>
</evidence>
<dbReference type="AlphaFoldDB" id="A0A816WQB7"/>
<comment type="caution">
    <text evidence="3">The sequence shown here is derived from an EMBL/GenBank/DDBJ whole genome shotgun (WGS) entry which is preliminary data.</text>
</comment>
<dbReference type="EMBL" id="CAJOBF010006481">
    <property type="protein sequence ID" value="CAF4207384.1"/>
    <property type="molecule type" value="Genomic_DNA"/>
</dbReference>
<name>A0A816WQB7_9BILA</name>